<evidence type="ECO:0000313" key="16">
    <source>
        <dbReference type="EMBL" id="RPB22451.1"/>
    </source>
</evidence>
<keyword evidence="3" id="KW-0597">Phosphoprotein</keyword>
<keyword evidence="7 11" id="KW-0067">ATP-binding</keyword>
<dbReference type="CDD" id="cd07841">
    <property type="entry name" value="STKc_CDK7"/>
    <property type="match status" value="1"/>
</dbReference>
<evidence type="ECO:0000256" key="1">
    <source>
        <dbReference type="ARBA" id="ARBA00006485"/>
    </source>
</evidence>
<evidence type="ECO:0000256" key="4">
    <source>
        <dbReference type="ARBA" id="ARBA00022679"/>
    </source>
</evidence>
<feature type="binding site" evidence="11">
    <location>
        <position position="98"/>
    </location>
    <ligand>
        <name>ATP</name>
        <dbReference type="ChEBI" id="CHEBI:30616"/>
    </ligand>
</feature>
<evidence type="ECO:0000256" key="8">
    <source>
        <dbReference type="ARBA" id="ARBA00047811"/>
    </source>
</evidence>
<dbReference type="InterPro" id="IPR017441">
    <property type="entry name" value="Protein_kinase_ATP_BS"/>
</dbReference>
<name>A0A3N4LP49_9PEZI</name>
<organism evidence="16 17">
    <name type="scientific">Terfezia boudieri ATCC MYA-4762</name>
    <dbReference type="NCBI Taxonomy" id="1051890"/>
    <lineage>
        <taxon>Eukaryota</taxon>
        <taxon>Fungi</taxon>
        <taxon>Dikarya</taxon>
        <taxon>Ascomycota</taxon>
        <taxon>Pezizomycotina</taxon>
        <taxon>Pezizomycetes</taxon>
        <taxon>Pezizales</taxon>
        <taxon>Pezizaceae</taxon>
        <taxon>Terfezia</taxon>
    </lineage>
</organism>
<dbReference type="PANTHER" id="PTHR24056">
    <property type="entry name" value="CELL DIVISION PROTEIN KINASE"/>
    <property type="match status" value="1"/>
</dbReference>
<feature type="region of interest" description="Disordered" evidence="14">
    <location>
        <begin position="1"/>
        <end position="25"/>
    </location>
</feature>
<comment type="catalytic activity">
    <reaction evidence="9">
        <text>L-seryl-[protein] + ATP = O-phospho-L-seryl-[protein] + ADP + H(+)</text>
        <dbReference type="Rhea" id="RHEA:17989"/>
        <dbReference type="Rhea" id="RHEA-COMP:9863"/>
        <dbReference type="Rhea" id="RHEA-COMP:11604"/>
        <dbReference type="ChEBI" id="CHEBI:15378"/>
        <dbReference type="ChEBI" id="CHEBI:29999"/>
        <dbReference type="ChEBI" id="CHEBI:30616"/>
        <dbReference type="ChEBI" id="CHEBI:83421"/>
        <dbReference type="ChEBI" id="CHEBI:456216"/>
        <dbReference type="EC" id="2.7.11.22"/>
    </reaction>
</comment>
<evidence type="ECO:0000256" key="5">
    <source>
        <dbReference type="ARBA" id="ARBA00022741"/>
    </source>
</evidence>
<feature type="region of interest" description="Disordered" evidence="14">
    <location>
        <begin position="356"/>
        <end position="424"/>
    </location>
</feature>
<dbReference type="Pfam" id="PF00069">
    <property type="entry name" value="Pkinase"/>
    <property type="match status" value="1"/>
</dbReference>
<dbReference type="GO" id="GO:0070985">
    <property type="term" value="C:transcription factor TFIIK complex"/>
    <property type="evidence" value="ECO:0007669"/>
    <property type="project" value="InterPro"/>
</dbReference>
<feature type="active site" description="Proton acceptor" evidence="10">
    <location>
        <position position="194"/>
    </location>
</feature>
<dbReference type="SMART" id="SM00220">
    <property type="entry name" value="S_TKc"/>
    <property type="match status" value="1"/>
</dbReference>
<keyword evidence="2 13" id="KW-0723">Serine/threonine-protein kinase</keyword>
<dbReference type="GO" id="GO:0005737">
    <property type="term" value="C:cytoplasm"/>
    <property type="evidence" value="ECO:0007669"/>
    <property type="project" value="TreeGrafter"/>
</dbReference>
<evidence type="ECO:0000256" key="6">
    <source>
        <dbReference type="ARBA" id="ARBA00022777"/>
    </source>
</evidence>
<protein>
    <submittedName>
        <fullName evidence="16">Protease-like protein</fullName>
    </submittedName>
</protein>
<evidence type="ECO:0000256" key="9">
    <source>
        <dbReference type="ARBA" id="ARBA00048367"/>
    </source>
</evidence>
<comment type="similarity">
    <text evidence="1">Belongs to the protein kinase superfamily. CMGC Ser/Thr protein kinase family. CDC2/CDKX subfamily.</text>
</comment>
<dbReference type="PROSITE" id="PS00107">
    <property type="entry name" value="PROTEIN_KINASE_ATP"/>
    <property type="match status" value="1"/>
</dbReference>
<dbReference type="Proteomes" id="UP000267821">
    <property type="component" value="Unassembled WGS sequence"/>
</dbReference>
<accession>A0A3N4LP49</accession>
<dbReference type="InterPro" id="IPR000719">
    <property type="entry name" value="Prot_kinase_dom"/>
</dbReference>
<keyword evidence="16" id="KW-0645">Protease</keyword>
<dbReference type="AlphaFoldDB" id="A0A3N4LP49"/>
<feature type="compositionally biased region" description="Basic and acidic residues" evidence="14">
    <location>
        <begin position="356"/>
        <end position="384"/>
    </location>
</feature>
<dbReference type="FunFam" id="1.10.510.10:FF:000624">
    <property type="entry name" value="Mitogen-activated protein kinase"/>
    <property type="match status" value="1"/>
</dbReference>
<feature type="compositionally biased region" description="Gly residues" evidence="14">
    <location>
        <begin position="394"/>
        <end position="406"/>
    </location>
</feature>
<evidence type="ECO:0000256" key="12">
    <source>
        <dbReference type="PROSITE-ProRule" id="PRU10141"/>
    </source>
</evidence>
<dbReference type="InterPro" id="IPR050108">
    <property type="entry name" value="CDK"/>
</dbReference>
<keyword evidence="4" id="KW-0808">Transferase</keyword>
<evidence type="ECO:0000256" key="3">
    <source>
        <dbReference type="ARBA" id="ARBA00022553"/>
    </source>
</evidence>
<dbReference type="InterPro" id="IPR037770">
    <property type="entry name" value="CDK7"/>
</dbReference>
<dbReference type="GO" id="GO:0004693">
    <property type="term" value="F:cyclin-dependent protein serine/threonine kinase activity"/>
    <property type="evidence" value="ECO:0007669"/>
    <property type="project" value="UniProtKB-EC"/>
</dbReference>
<evidence type="ECO:0000313" key="17">
    <source>
        <dbReference type="Proteomes" id="UP000267821"/>
    </source>
</evidence>
<dbReference type="GO" id="GO:0008233">
    <property type="term" value="F:peptidase activity"/>
    <property type="evidence" value="ECO:0007669"/>
    <property type="project" value="UniProtKB-KW"/>
</dbReference>
<dbReference type="GO" id="GO:0008353">
    <property type="term" value="F:RNA polymerase II CTD heptapeptide repeat kinase activity"/>
    <property type="evidence" value="ECO:0007669"/>
    <property type="project" value="InterPro"/>
</dbReference>
<evidence type="ECO:0000256" key="14">
    <source>
        <dbReference type="SAM" id="MobiDB-lite"/>
    </source>
</evidence>
<dbReference type="OrthoDB" id="1732493at2759"/>
<dbReference type="PROSITE" id="PS00108">
    <property type="entry name" value="PROTEIN_KINASE_ST"/>
    <property type="match status" value="1"/>
</dbReference>
<dbReference type="Gene3D" id="3.30.200.20">
    <property type="entry name" value="Phosphorylase Kinase, domain 1"/>
    <property type="match status" value="1"/>
</dbReference>
<dbReference type="GO" id="GO:0006508">
    <property type="term" value="P:proteolysis"/>
    <property type="evidence" value="ECO:0007669"/>
    <property type="project" value="UniProtKB-KW"/>
</dbReference>
<reference evidence="16 17" key="1">
    <citation type="journal article" date="2018" name="Nat. Ecol. Evol.">
        <title>Pezizomycetes genomes reveal the molecular basis of ectomycorrhizal truffle lifestyle.</title>
        <authorList>
            <person name="Murat C."/>
            <person name="Payen T."/>
            <person name="Noel B."/>
            <person name="Kuo A."/>
            <person name="Morin E."/>
            <person name="Chen J."/>
            <person name="Kohler A."/>
            <person name="Krizsan K."/>
            <person name="Balestrini R."/>
            <person name="Da Silva C."/>
            <person name="Montanini B."/>
            <person name="Hainaut M."/>
            <person name="Levati E."/>
            <person name="Barry K.W."/>
            <person name="Belfiori B."/>
            <person name="Cichocki N."/>
            <person name="Clum A."/>
            <person name="Dockter R.B."/>
            <person name="Fauchery L."/>
            <person name="Guy J."/>
            <person name="Iotti M."/>
            <person name="Le Tacon F."/>
            <person name="Lindquist E.A."/>
            <person name="Lipzen A."/>
            <person name="Malagnac F."/>
            <person name="Mello A."/>
            <person name="Molinier V."/>
            <person name="Miyauchi S."/>
            <person name="Poulain J."/>
            <person name="Riccioni C."/>
            <person name="Rubini A."/>
            <person name="Sitrit Y."/>
            <person name="Splivallo R."/>
            <person name="Traeger S."/>
            <person name="Wang M."/>
            <person name="Zifcakova L."/>
            <person name="Wipf D."/>
            <person name="Zambonelli A."/>
            <person name="Paolocci F."/>
            <person name="Nowrousian M."/>
            <person name="Ottonello S."/>
            <person name="Baldrian P."/>
            <person name="Spatafora J.W."/>
            <person name="Henrissat B."/>
            <person name="Nagy L.G."/>
            <person name="Aury J.M."/>
            <person name="Wincker P."/>
            <person name="Grigoriev I.V."/>
            <person name="Bonfante P."/>
            <person name="Martin F.M."/>
        </authorList>
    </citation>
    <scope>NUCLEOTIDE SEQUENCE [LARGE SCALE GENOMIC DNA]</scope>
    <source>
        <strain evidence="16 17">ATCC MYA-4762</strain>
    </source>
</reference>
<dbReference type="Gene3D" id="1.10.510.10">
    <property type="entry name" value="Transferase(Phosphotransferase) domain 1"/>
    <property type="match status" value="1"/>
</dbReference>
<dbReference type="STRING" id="1051890.A0A3N4LP49"/>
<dbReference type="PROSITE" id="PS50011">
    <property type="entry name" value="PROTEIN_KINASE_DOM"/>
    <property type="match status" value="1"/>
</dbReference>
<keyword evidence="16" id="KW-0378">Hydrolase</keyword>
<dbReference type="InterPro" id="IPR011009">
    <property type="entry name" value="Kinase-like_dom_sf"/>
</dbReference>
<evidence type="ECO:0000256" key="11">
    <source>
        <dbReference type="PIRSR" id="PIRSR637770-2"/>
    </source>
</evidence>
<keyword evidence="5 11" id="KW-0547">Nucleotide-binding</keyword>
<keyword evidence="17" id="KW-1185">Reference proteome</keyword>
<comment type="catalytic activity">
    <reaction evidence="8">
        <text>L-threonyl-[protein] + ATP = O-phospho-L-threonyl-[protein] + ADP + H(+)</text>
        <dbReference type="Rhea" id="RHEA:46608"/>
        <dbReference type="Rhea" id="RHEA-COMP:11060"/>
        <dbReference type="Rhea" id="RHEA-COMP:11605"/>
        <dbReference type="ChEBI" id="CHEBI:15378"/>
        <dbReference type="ChEBI" id="CHEBI:30013"/>
        <dbReference type="ChEBI" id="CHEBI:30616"/>
        <dbReference type="ChEBI" id="CHEBI:61977"/>
        <dbReference type="ChEBI" id="CHEBI:456216"/>
        <dbReference type="EC" id="2.7.11.22"/>
    </reaction>
</comment>
<proteinExistence type="inferred from homology"/>
<gene>
    <name evidence="16" type="ORF">L211DRAFT_850737</name>
</gene>
<keyword evidence="6" id="KW-0418">Kinase</keyword>
<dbReference type="InParanoid" id="A0A3N4LP49"/>
<sequence length="424" mass="46246">MTIRTGGIGAPLPLGSSKSSATAPGLQNAFIENKPPKAKPIASAPPAAPAKLGAELAEDLNEEIKNKYTKDKKIGEGTYAIVYLGHTKTQPPTRVAIKKIKAQTILTSGLSMDAIREVKYLQELHHPNIILLLDVFSSKNQNLNLVLEFLDGDLEMIIKDTRGIMYSLADMKSWMLMALRGVWWCHTNHVLHRDIKPNNLLISSTGVLKLGDFGLARSLSDPYRPMTHNVITRWYRPPELLFGARFYSTAVDVWSLGCVLAELLLRVPFIAGNSDVHQVELICNVLGTPNEENWPGVTSLPGYAVPSNNPGQPPGFWETMFGHSGHEGVRLLKGMMELDPRKRVSAKSALEDPWFRIEPRPTRPDKLPRKGGTEGERKVGEDLQRVAGGDEGEPGGGMGGPRGGNGSMAARGKGVARKLDFGGL</sequence>
<dbReference type="GO" id="GO:0045944">
    <property type="term" value="P:positive regulation of transcription by RNA polymerase II"/>
    <property type="evidence" value="ECO:0007669"/>
    <property type="project" value="TreeGrafter"/>
</dbReference>
<evidence type="ECO:0000256" key="13">
    <source>
        <dbReference type="RuleBase" id="RU000304"/>
    </source>
</evidence>
<feature type="binding site" evidence="11">
    <location>
        <begin position="74"/>
        <end position="82"/>
    </location>
    <ligand>
        <name>ATP</name>
        <dbReference type="ChEBI" id="CHEBI:30616"/>
    </ligand>
</feature>
<dbReference type="EMBL" id="ML121552">
    <property type="protein sequence ID" value="RPB22451.1"/>
    <property type="molecule type" value="Genomic_DNA"/>
</dbReference>
<feature type="domain" description="Protein kinase" evidence="15">
    <location>
        <begin position="68"/>
        <end position="355"/>
    </location>
</feature>
<evidence type="ECO:0000256" key="7">
    <source>
        <dbReference type="ARBA" id="ARBA00022840"/>
    </source>
</evidence>
<evidence type="ECO:0000256" key="10">
    <source>
        <dbReference type="PIRSR" id="PIRSR637770-1"/>
    </source>
</evidence>
<evidence type="ECO:0000256" key="2">
    <source>
        <dbReference type="ARBA" id="ARBA00022527"/>
    </source>
</evidence>
<dbReference type="PANTHER" id="PTHR24056:SF0">
    <property type="entry name" value="CYCLIN-DEPENDENT KINASE 7"/>
    <property type="match status" value="1"/>
</dbReference>
<dbReference type="InterPro" id="IPR008271">
    <property type="entry name" value="Ser/Thr_kinase_AS"/>
</dbReference>
<dbReference type="SUPFAM" id="SSF56112">
    <property type="entry name" value="Protein kinase-like (PK-like)"/>
    <property type="match status" value="1"/>
</dbReference>
<dbReference type="FunCoup" id="A0A3N4LP49">
    <property type="interactions" value="1024"/>
</dbReference>
<feature type="binding site" evidence="12">
    <location>
        <position position="99"/>
    </location>
    <ligand>
        <name>ATP</name>
        <dbReference type="ChEBI" id="CHEBI:30616"/>
    </ligand>
</feature>
<evidence type="ECO:0000259" key="15">
    <source>
        <dbReference type="PROSITE" id="PS50011"/>
    </source>
</evidence>
<dbReference type="GO" id="GO:0005524">
    <property type="term" value="F:ATP binding"/>
    <property type="evidence" value="ECO:0007669"/>
    <property type="project" value="UniProtKB-UniRule"/>
</dbReference>